<dbReference type="Gene3D" id="2.30.30.1060">
    <property type="match status" value="1"/>
</dbReference>
<dbReference type="Proteomes" id="UP000813461">
    <property type="component" value="Unassembled WGS sequence"/>
</dbReference>
<dbReference type="Pfam" id="PF11160">
    <property type="entry name" value="Hva1_TUDOR"/>
    <property type="match status" value="1"/>
</dbReference>
<evidence type="ECO:0000313" key="4">
    <source>
        <dbReference type="Proteomes" id="UP000813461"/>
    </source>
</evidence>
<comment type="caution">
    <text evidence="3">The sequence shown here is derived from an EMBL/GenBank/DDBJ whole genome shotgun (WGS) entry which is preliminary data.</text>
</comment>
<proteinExistence type="predicted"/>
<dbReference type="OrthoDB" id="3360421at2759"/>
<keyword evidence="4" id="KW-1185">Reference proteome</keyword>
<protein>
    <recommendedName>
        <fullName evidence="2">Hypervirulence associated protein TUDOR domain-containing protein</fullName>
    </recommendedName>
</protein>
<reference evidence="3" key="1">
    <citation type="journal article" date="2021" name="Nat. Commun.">
        <title>Genetic determinants of endophytism in the Arabidopsis root mycobiome.</title>
        <authorList>
            <person name="Mesny F."/>
            <person name="Miyauchi S."/>
            <person name="Thiergart T."/>
            <person name="Pickel B."/>
            <person name="Atanasova L."/>
            <person name="Karlsson M."/>
            <person name="Huettel B."/>
            <person name="Barry K.W."/>
            <person name="Haridas S."/>
            <person name="Chen C."/>
            <person name="Bauer D."/>
            <person name="Andreopoulos W."/>
            <person name="Pangilinan J."/>
            <person name="LaButti K."/>
            <person name="Riley R."/>
            <person name="Lipzen A."/>
            <person name="Clum A."/>
            <person name="Drula E."/>
            <person name="Henrissat B."/>
            <person name="Kohler A."/>
            <person name="Grigoriev I.V."/>
            <person name="Martin F.M."/>
            <person name="Hacquard S."/>
        </authorList>
    </citation>
    <scope>NUCLEOTIDE SEQUENCE</scope>
    <source>
        <strain evidence="3">MPI-SDFR-AT-0120</strain>
    </source>
</reference>
<sequence length="229" mass="25483">MNRVLLQSRRLSVFNVLTWNTRSPIHRHIRIFSSTMPAKKQAATKDDDKQYTLNHSKANSARKDADNKAKSNGTGKDATSQQTDYANAVACTTHWEDTEHLERNIKAYKAFKGSDGKISKHAEEQVKKRINGSNPSSPNKKQKTDTEANRHDEPSGTAGSITRVPKQGQHVQWKALPGYVDGVVVEVVYAEKKVDGKSVKASKEDPRVVLKSDASGKICIHKPEAVYFD</sequence>
<dbReference type="EMBL" id="JAGMVJ010000032">
    <property type="protein sequence ID" value="KAH7068516.1"/>
    <property type="molecule type" value="Genomic_DNA"/>
</dbReference>
<accession>A0A8K0VRN9</accession>
<organism evidence="3 4">
    <name type="scientific">Paraphoma chrysanthemicola</name>
    <dbReference type="NCBI Taxonomy" id="798071"/>
    <lineage>
        <taxon>Eukaryota</taxon>
        <taxon>Fungi</taxon>
        <taxon>Dikarya</taxon>
        <taxon>Ascomycota</taxon>
        <taxon>Pezizomycotina</taxon>
        <taxon>Dothideomycetes</taxon>
        <taxon>Pleosporomycetidae</taxon>
        <taxon>Pleosporales</taxon>
        <taxon>Pleosporineae</taxon>
        <taxon>Phaeosphaeriaceae</taxon>
        <taxon>Paraphoma</taxon>
    </lineage>
</organism>
<feature type="compositionally biased region" description="Basic and acidic residues" evidence="1">
    <location>
        <begin position="142"/>
        <end position="154"/>
    </location>
</feature>
<dbReference type="AlphaFoldDB" id="A0A8K0VRN9"/>
<feature type="domain" description="Hypervirulence associated protein TUDOR" evidence="2">
    <location>
        <begin position="168"/>
        <end position="226"/>
    </location>
</feature>
<evidence type="ECO:0000313" key="3">
    <source>
        <dbReference type="EMBL" id="KAH7068516.1"/>
    </source>
</evidence>
<feature type="region of interest" description="Disordered" evidence="1">
    <location>
        <begin position="36"/>
        <end position="81"/>
    </location>
</feature>
<gene>
    <name evidence="3" type="ORF">FB567DRAFT_250974</name>
</gene>
<dbReference type="InterPro" id="IPR021331">
    <property type="entry name" value="Hva1_TUDOR"/>
</dbReference>
<evidence type="ECO:0000256" key="1">
    <source>
        <dbReference type="SAM" id="MobiDB-lite"/>
    </source>
</evidence>
<feature type="compositionally biased region" description="Polar residues" evidence="1">
    <location>
        <begin position="70"/>
        <end position="81"/>
    </location>
</feature>
<feature type="region of interest" description="Disordered" evidence="1">
    <location>
        <begin position="125"/>
        <end position="166"/>
    </location>
</feature>
<name>A0A8K0VRN9_9PLEO</name>
<evidence type="ECO:0000259" key="2">
    <source>
        <dbReference type="Pfam" id="PF11160"/>
    </source>
</evidence>